<organism evidence="13 14">
    <name type="scientific">Herbiconiux aconitum</name>
    <dbReference type="NCBI Taxonomy" id="2970913"/>
    <lineage>
        <taxon>Bacteria</taxon>
        <taxon>Bacillati</taxon>
        <taxon>Actinomycetota</taxon>
        <taxon>Actinomycetes</taxon>
        <taxon>Micrococcales</taxon>
        <taxon>Microbacteriaceae</taxon>
        <taxon>Herbiconiux</taxon>
    </lineage>
</organism>
<evidence type="ECO:0000256" key="4">
    <source>
        <dbReference type="ARBA" id="ARBA00022741"/>
    </source>
</evidence>
<dbReference type="InterPro" id="IPR000719">
    <property type="entry name" value="Prot_kinase_dom"/>
</dbReference>
<feature type="domain" description="PASTA" evidence="12">
    <location>
        <begin position="392"/>
        <end position="459"/>
    </location>
</feature>
<evidence type="ECO:0000256" key="8">
    <source>
        <dbReference type="ARBA" id="ARBA00048679"/>
    </source>
</evidence>
<evidence type="ECO:0000256" key="3">
    <source>
        <dbReference type="ARBA" id="ARBA00022679"/>
    </source>
</evidence>
<keyword evidence="3" id="KW-0808">Transferase</keyword>
<keyword evidence="14" id="KW-1185">Reference proteome</keyword>
<dbReference type="PANTHER" id="PTHR43289:SF34">
    <property type="entry name" value="SERINE_THREONINE-PROTEIN KINASE YBDM-RELATED"/>
    <property type="match status" value="1"/>
</dbReference>
<keyword evidence="2" id="KW-0723">Serine/threonine-protein kinase</keyword>
<dbReference type="Pfam" id="PF03793">
    <property type="entry name" value="PASTA"/>
    <property type="match status" value="3"/>
</dbReference>
<dbReference type="PROSITE" id="PS00108">
    <property type="entry name" value="PROTEIN_KINASE_ST"/>
    <property type="match status" value="1"/>
</dbReference>
<dbReference type="Proteomes" id="UP001165584">
    <property type="component" value="Unassembled WGS sequence"/>
</dbReference>
<dbReference type="NCBIfam" id="NF033483">
    <property type="entry name" value="PknB_PASTA_kin"/>
    <property type="match status" value="1"/>
</dbReference>
<dbReference type="SMART" id="SM00740">
    <property type="entry name" value="PASTA"/>
    <property type="match status" value="4"/>
</dbReference>
<evidence type="ECO:0000256" key="2">
    <source>
        <dbReference type="ARBA" id="ARBA00022527"/>
    </source>
</evidence>
<evidence type="ECO:0000313" key="13">
    <source>
        <dbReference type="EMBL" id="MCS5719808.1"/>
    </source>
</evidence>
<comment type="caution">
    <text evidence="13">The sequence shown here is derived from an EMBL/GenBank/DDBJ whole genome shotgun (WGS) entry which is preliminary data.</text>
</comment>
<evidence type="ECO:0000313" key="14">
    <source>
        <dbReference type="Proteomes" id="UP001165584"/>
    </source>
</evidence>
<dbReference type="EC" id="2.7.11.1" evidence="1"/>
<keyword evidence="10" id="KW-0812">Transmembrane</keyword>
<dbReference type="InterPro" id="IPR008271">
    <property type="entry name" value="Ser/Thr_kinase_AS"/>
</dbReference>
<feature type="region of interest" description="Disordered" evidence="9">
    <location>
        <begin position="339"/>
        <end position="360"/>
    </location>
</feature>
<dbReference type="RefSeq" id="WP_259509338.1">
    <property type="nucleotide sequence ID" value="NZ_JANLCM010000002.1"/>
</dbReference>
<comment type="catalytic activity">
    <reaction evidence="7">
        <text>L-threonyl-[protein] + ATP = O-phospho-L-threonyl-[protein] + ADP + H(+)</text>
        <dbReference type="Rhea" id="RHEA:46608"/>
        <dbReference type="Rhea" id="RHEA-COMP:11060"/>
        <dbReference type="Rhea" id="RHEA-COMP:11605"/>
        <dbReference type="ChEBI" id="CHEBI:15378"/>
        <dbReference type="ChEBI" id="CHEBI:30013"/>
        <dbReference type="ChEBI" id="CHEBI:30616"/>
        <dbReference type="ChEBI" id="CHEBI:61977"/>
        <dbReference type="ChEBI" id="CHEBI:456216"/>
        <dbReference type="EC" id="2.7.11.1"/>
    </reaction>
</comment>
<dbReference type="Gene3D" id="3.30.200.20">
    <property type="entry name" value="Phosphorylase Kinase, domain 1"/>
    <property type="match status" value="1"/>
</dbReference>
<dbReference type="Gene3D" id="1.10.510.10">
    <property type="entry name" value="Transferase(Phosphotransferase) domain 1"/>
    <property type="match status" value="1"/>
</dbReference>
<name>A0ABT2GUH6_9MICO</name>
<keyword evidence="6" id="KW-0067">ATP-binding</keyword>
<feature type="transmembrane region" description="Helical" evidence="10">
    <location>
        <begin position="369"/>
        <end position="390"/>
    </location>
</feature>
<evidence type="ECO:0000259" key="12">
    <source>
        <dbReference type="PROSITE" id="PS51178"/>
    </source>
</evidence>
<keyword evidence="4" id="KW-0547">Nucleotide-binding</keyword>
<evidence type="ECO:0000256" key="10">
    <source>
        <dbReference type="SAM" id="Phobius"/>
    </source>
</evidence>
<keyword evidence="5 13" id="KW-0418">Kinase</keyword>
<dbReference type="PROSITE" id="PS50011">
    <property type="entry name" value="PROTEIN_KINASE_DOM"/>
    <property type="match status" value="1"/>
</dbReference>
<dbReference type="SUPFAM" id="SSF56112">
    <property type="entry name" value="Protein kinase-like (PK-like)"/>
    <property type="match status" value="1"/>
</dbReference>
<evidence type="ECO:0000256" key="9">
    <source>
        <dbReference type="SAM" id="MobiDB-lite"/>
    </source>
</evidence>
<reference evidence="13" key="1">
    <citation type="submission" date="2022-08" db="EMBL/GenBank/DDBJ databases">
        <authorList>
            <person name="Deng Y."/>
            <person name="Han X.-F."/>
            <person name="Zhang Y.-Q."/>
        </authorList>
    </citation>
    <scope>NUCLEOTIDE SEQUENCE</scope>
    <source>
        <strain evidence="13">CPCC 205763</strain>
    </source>
</reference>
<evidence type="ECO:0000256" key="6">
    <source>
        <dbReference type="ARBA" id="ARBA00022840"/>
    </source>
</evidence>
<dbReference type="InterPro" id="IPR011009">
    <property type="entry name" value="Kinase-like_dom_sf"/>
</dbReference>
<feature type="domain" description="Protein kinase" evidence="11">
    <location>
        <begin position="18"/>
        <end position="273"/>
    </location>
</feature>
<dbReference type="GO" id="GO:0016301">
    <property type="term" value="F:kinase activity"/>
    <property type="evidence" value="ECO:0007669"/>
    <property type="project" value="UniProtKB-KW"/>
</dbReference>
<dbReference type="PROSITE" id="PS51178">
    <property type="entry name" value="PASTA"/>
    <property type="match status" value="3"/>
</dbReference>
<keyword evidence="10" id="KW-1133">Transmembrane helix</keyword>
<comment type="catalytic activity">
    <reaction evidence="8">
        <text>L-seryl-[protein] + ATP = O-phospho-L-seryl-[protein] + ADP + H(+)</text>
        <dbReference type="Rhea" id="RHEA:17989"/>
        <dbReference type="Rhea" id="RHEA-COMP:9863"/>
        <dbReference type="Rhea" id="RHEA-COMP:11604"/>
        <dbReference type="ChEBI" id="CHEBI:15378"/>
        <dbReference type="ChEBI" id="CHEBI:29999"/>
        <dbReference type="ChEBI" id="CHEBI:30616"/>
        <dbReference type="ChEBI" id="CHEBI:83421"/>
        <dbReference type="ChEBI" id="CHEBI:456216"/>
        <dbReference type="EC" id="2.7.11.1"/>
    </reaction>
</comment>
<dbReference type="EMBL" id="JANLCM010000002">
    <property type="protein sequence ID" value="MCS5719808.1"/>
    <property type="molecule type" value="Genomic_DNA"/>
</dbReference>
<keyword evidence="10" id="KW-0472">Membrane</keyword>
<dbReference type="SMART" id="SM00220">
    <property type="entry name" value="S_TKc"/>
    <property type="match status" value="1"/>
</dbReference>
<dbReference type="PANTHER" id="PTHR43289">
    <property type="entry name" value="MITOGEN-ACTIVATED PROTEIN KINASE KINASE KINASE 20-RELATED"/>
    <property type="match status" value="1"/>
</dbReference>
<dbReference type="InterPro" id="IPR005543">
    <property type="entry name" value="PASTA_dom"/>
</dbReference>
<evidence type="ECO:0000256" key="7">
    <source>
        <dbReference type="ARBA" id="ARBA00047899"/>
    </source>
</evidence>
<dbReference type="CDD" id="cd06577">
    <property type="entry name" value="PASTA_pknB"/>
    <property type="match status" value="3"/>
</dbReference>
<feature type="domain" description="PASTA" evidence="12">
    <location>
        <begin position="534"/>
        <end position="600"/>
    </location>
</feature>
<gene>
    <name evidence="13" type="primary">pknB</name>
    <name evidence="13" type="ORF">N1027_16865</name>
</gene>
<feature type="domain" description="PASTA" evidence="12">
    <location>
        <begin position="601"/>
        <end position="666"/>
    </location>
</feature>
<evidence type="ECO:0000259" key="11">
    <source>
        <dbReference type="PROSITE" id="PS50011"/>
    </source>
</evidence>
<dbReference type="CDD" id="cd14014">
    <property type="entry name" value="STKc_PknB_like"/>
    <property type="match status" value="1"/>
</dbReference>
<accession>A0ABT2GUH6</accession>
<proteinExistence type="predicted"/>
<protein>
    <recommendedName>
        <fullName evidence="1">non-specific serine/threonine protein kinase</fullName>
        <ecNumber evidence="1">2.7.11.1</ecNumber>
    </recommendedName>
</protein>
<sequence>MTTAPPDPMIGRLIDGRYQVRSRIARGGMATVYLATDLRLERQVAIKIMHGHLADDVVFKERFVQEARSAARLAHPNVVNVFDQGQDSDMAYLVMEYLPGVTLRDLLKDYGKLTTEQTVDVMDAVLGGLAAAHKAGIVHRDLKPENVLLADDGRIKISDFGLARAVSANTATGQALLGTIAYLSPELLTRGMADARSDIYAAGIMMYEMLVGAQPYVGDQPMAIAFQHANDPMPTPSDANPGIPEQLDDLVLWATAKEPDERPSDAREMLERLRTAEIEIVSAKPSATLTQRTMVLPPDTFDADLDQAQTQVLEARRRTDPVKTIAPDDATSATTVYGSAVAAPGGPTPPQGPKDKLARKASSRRKRGFWIFALVLVVAVALGGSAWYFGAGPGSMTTIPDVAGQQPDAAVATLTALGLEATPADQTSVTVPAGTVIGTDPASGAGVKNGSAVSVLVSIGPANIAVPQLAGLASADATAALEAAGFTSGDVKQQFNGDVEAGVVIAALGTAGNALGPDTPDGTQYPEQQPIALVVSAGSLPDVVGQTADEAKATLSGVGLVGVDGSQDFNDDIPEGQVYEAIYTTDPVVPGDSVTLNVSRGPAPVAVPDVLGQTWDKAKQTLIDAGFSLDYNFGADLAPGLVRVTGTNPSPGTMVPKGSTLTVSFV</sequence>
<evidence type="ECO:0000256" key="5">
    <source>
        <dbReference type="ARBA" id="ARBA00022777"/>
    </source>
</evidence>
<evidence type="ECO:0000256" key="1">
    <source>
        <dbReference type="ARBA" id="ARBA00012513"/>
    </source>
</evidence>
<dbReference type="Gene3D" id="3.30.10.20">
    <property type="match status" value="4"/>
</dbReference>
<dbReference type="Pfam" id="PF00069">
    <property type="entry name" value="Pkinase"/>
    <property type="match status" value="1"/>
</dbReference>